<name>A0ABZ2HWH8_9HYPH</name>
<evidence type="ECO:0008006" key="3">
    <source>
        <dbReference type="Google" id="ProtNLM"/>
    </source>
</evidence>
<organism evidence="1 2">
    <name type="scientific">Pelagibacterium nitratireducens</name>
    <dbReference type="NCBI Taxonomy" id="1046114"/>
    <lineage>
        <taxon>Bacteria</taxon>
        <taxon>Pseudomonadati</taxon>
        <taxon>Pseudomonadota</taxon>
        <taxon>Alphaproteobacteria</taxon>
        <taxon>Hyphomicrobiales</taxon>
        <taxon>Devosiaceae</taxon>
        <taxon>Pelagibacterium</taxon>
    </lineage>
</organism>
<dbReference type="PROSITE" id="PS51257">
    <property type="entry name" value="PROKAR_LIPOPROTEIN"/>
    <property type="match status" value="1"/>
</dbReference>
<dbReference type="RefSeq" id="WP_338607448.1">
    <property type="nucleotide sequence ID" value="NZ_CP146275.1"/>
</dbReference>
<gene>
    <name evidence="1" type="ORF">V6617_13315</name>
</gene>
<evidence type="ECO:0000313" key="2">
    <source>
        <dbReference type="Proteomes" id="UP001369958"/>
    </source>
</evidence>
<evidence type="ECO:0000313" key="1">
    <source>
        <dbReference type="EMBL" id="WWT31983.1"/>
    </source>
</evidence>
<dbReference type="EMBL" id="CP146275">
    <property type="protein sequence ID" value="WWT31983.1"/>
    <property type="molecule type" value="Genomic_DNA"/>
</dbReference>
<keyword evidence="2" id="KW-1185">Reference proteome</keyword>
<dbReference type="Proteomes" id="UP001369958">
    <property type="component" value="Chromosome"/>
</dbReference>
<sequence>MRDWLLGGACAAVACLLLSGCARPTGDFGRAAPGVLHDRIMPTVGDARAAADGEPVSNFNQTDQEREMHDRVWRFLIAPHAHDWFYDTAVELQRTRIAANLDVQFIADRYYSSLRSTQYQSSRVRYRKVADDIGIDIATIPTTFAAICRVIEVDRQRAIAVSNVTLAAPDAAARVAARKWENDRTIDWFTRALTYRYQSYSVALERLLVETPHEEGRVVDAQLARMQPYVARAQAGDFCLTGGEGLVFKDTGIASRYETAPFTPEPLVRK</sequence>
<accession>A0ABZ2HWH8</accession>
<protein>
    <recommendedName>
        <fullName evidence="3">Lipoprotein</fullName>
    </recommendedName>
</protein>
<reference evidence="1 2" key="1">
    <citation type="submission" date="2024-02" db="EMBL/GenBank/DDBJ databases">
        <title>Complete genome sequence of Pelagibacterium nitratireducens ZH15.</title>
        <authorList>
            <person name="Zhao L.H."/>
        </authorList>
    </citation>
    <scope>NUCLEOTIDE SEQUENCE [LARGE SCALE GENOMIC DNA]</scope>
    <source>
        <strain evidence="1 2">ZH15</strain>
    </source>
</reference>
<proteinExistence type="predicted"/>